<feature type="chain" id="PRO_5039459349" evidence="3">
    <location>
        <begin position="25"/>
        <end position="161"/>
    </location>
</feature>
<dbReference type="InterPro" id="IPR036574">
    <property type="entry name" value="Scorpion_toxin-like_sf"/>
</dbReference>
<feature type="domain" description="Knottins-like" evidence="4">
    <location>
        <begin position="32"/>
        <end position="79"/>
    </location>
</feature>
<dbReference type="Pfam" id="PF00304">
    <property type="entry name" value="Gamma-thionin"/>
    <property type="match status" value="1"/>
</dbReference>
<dbReference type="InterPro" id="IPR003614">
    <property type="entry name" value="Knottins"/>
</dbReference>
<name>A0A9E7F7E8_9LILI</name>
<dbReference type="Proteomes" id="UP001055439">
    <property type="component" value="Chromosome 2"/>
</dbReference>
<gene>
    <name evidence="5" type="ORF">MUK42_27566</name>
</gene>
<dbReference type="PANTHER" id="PTHR33147">
    <property type="entry name" value="DEFENSIN-LIKE PROTEIN 1"/>
    <property type="match status" value="1"/>
</dbReference>
<dbReference type="SMART" id="SM00505">
    <property type="entry name" value="Knot1"/>
    <property type="match status" value="1"/>
</dbReference>
<keyword evidence="6" id="KW-1185">Reference proteome</keyword>
<organism evidence="5 6">
    <name type="scientific">Musa troglodytarum</name>
    <name type="common">fe'i banana</name>
    <dbReference type="NCBI Taxonomy" id="320322"/>
    <lineage>
        <taxon>Eukaryota</taxon>
        <taxon>Viridiplantae</taxon>
        <taxon>Streptophyta</taxon>
        <taxon>Embryophyta</taxon>
        <taxon>Tracheophyta</taxon>
        <taxon>Spermatophyta</taxon>
        <taxon>Magnoliopsida</taxon>
        <taxon>Liliopsida</taxon>
        <taxon>Zingiberales</taxon>
        <taxon>Musaceae</taxon>
        <taxon>Musa</taxon>
    </lineage>
</organism>
<reference evidence="5" key="1">
    <citation type="submission" date="2022-05" db="EMBL/GenBank/DDBJ databases">
        <title>The Musa troglodytarum L. genome provides insights into the mechanism of non-climacteric behaviour and enrichment of carotenoids.</title>
        <authorList>
            <person name="Wang J."/>
        </authorList>
    </citation>
    <scope>NUCLEOTIDE SEQUENCE</scope>
    <source>
        <tissue evidence="5">Leaf</tissue>
    </source>
</reference>
<dbReference type="Gene3D" id="3.30.30.10">
    <property type="entry name" value="Knottin, scorpion toxin-like"/>
    <property type="match status" value="1"/>
</dbReference>
<dbReference type="PROSITE" id="PS00940">
    <property type="entry name" value="GAMMA_THIONIN"/>
    <property type="match status" value="1"/>
</dbReference>
<evidence type="ECO:0000256" key="2">
    <source>
        <dbReference type="ARBA" id="ARBA00023157"/>
    </source>
</evidence>
<dbReference type="CDD" id="cd00107">
    <property type="entry name" value="Knot1"/>
    <property type="match status" value="1"/>
</dbReference>
<dbReference type="PANTHER" id="PTHR33147:SF39">
    <property type="entry name" value="DRO1 PROTEIN-RELATED"/>
    <property type="match status" value="1"/>
</dbReference>
<dbReference type="OrthoDB" id="683455at2759"/>
<dbReference type="EMBL" id="CP097504">
    <property type="protein sequence ID" value="URD90037.1"/>
    <property type="molecule type" value="Genomic_DNA"/>
</dbReference>
<dbReference type="AlphaFoldDB" id="A0A9E7F7E8"/>
<evidence type="ECO:0000259" key="4">
    <source>
        <dbReference type="SMART" id="SM00505"/>
    </source>
</evidence>
<dbReference type="SUPFAM" id="SSF57095">
    <property type="entry name" value="Scorpion toxin-like"/>
    <property type="match status" value="1"/>
</dbReference>
<evidence type="ECO:0000256" key="1">
    <source>
        <dbReference type="ARBA" id="ARBA00022729"/>
    </source>
</evidence>
<keyword evidence="1 3" id="KW-0732">Signal</keyword>
<dbReference type="InterPro" id="IPR008176">
    <property type="entry name" value="Defensin_plant"/>
</dbReference>
<dbReference type="PRINTS" id="PR00288">
    <property type="entry name" value="PUROTHIONIN"/>
</dbReference>
<keyword evidence="2" id="KW-1015">Disulfide bond</keyword>
<dbReference type="GO" id="GO:0006952">
    <property type="term" value="P:defense response"/>
    <property type="evidence" value="ECO:0007669"/>
    <property type="project" value="InterPro"/>
</dbReference>
<evidence type="ECO:0000313" key="5">
    <source>
        <dbReference type="EMBL" id="URD90037.1"/>
    </source>
</evidence>
<feature type="signal peptide" evidence="3">
    <location>
        <begin position="1"/>
        <end position="24"/>
    </location>
</feature>
<accession>A0A9E7F7E8</accession>
<proteinExistence type="predicted"/>
<sequence length="161" mass="17887">MASSRRMLPPLLLLLFLLMNSEMGTWVVNARTCESQSHKFVGLCVRKANCANVCRTEGFHGGVCHGMLFHRKCYCTKNSKDLREYSVFDSLATKRKGSASGLNSAGFCLLLSLLYSGIDLVVGIHVAFLGLVGLEMDCFDEMPLVEGWMICSARQIEKQRV</sequence>
<protein>
    <submittedName>
        <fullName evidence="5">Oxygen evolving enhancer protein 3 (PsbQ)</fullName>
    </submittedName>
</protein>
<evidence type="ECO:0000256" key="3">
    <source>
        <dbReference type="SAM" id="SignalP"/>
    </source>
</evidence>
<evidence type="ECO:0000313" key="6">
    <source>
        <dbReference type="Proteomes" id="UP001055439"/>
    </source>
</evidence>